<feature type="compositionally biased region" description="Low complexity" evidence="1">
    <location>
        <begin position="34"/>
        <end position="44"/>
    </location>
</feature>
<evidence type="ECO:0000313" key="2">
    <source>
        <dbReference type="EMBL" id="SCZ90986.1"/>
    </source>
</evidence>
<feature type="compositionally biased region" description="Polar residues" evidence="1">
    <location>
        <begin position="103"/>
        <end position="112"/>
    </location>
</feature>
<dbReference type="Gene3D" id="3.60.10.10">
    <property type="entry name" value="Endonuclease/exonuclease/phosphatase"/>
    <property type="match status" value="1"/>
</dbReference>
<dbReference type="Proteomes" id="UP000249723">
    <property type="component" value="Unassembled WGS sequence"/>
</dbReference>
<feature type="compositionally biased region" description="Polar residues" evidence="1">
    <location>
        <begin position="8"/>
        <end position="29"/>
    </location>
</feature>
<protein>
    <submittedName>
        <fullName evidence="2">BZ3500_MvSof-1268-A1-R1_Chr1-3g02449 protein</fullName>
    </submittedName>
</protein>
<feature type="region of interest" description="Disordered" evidence="1">
    <location>
        <begin position="1"/>
        <end position="146"/>
    </location>
</feature>
<dbReference type="SUPFAM" id="SSF56219">
    <property type="entry name" value="DNase I-like"/>
    <property type="match status" value="1"/>
</dbReference>
<feature type="region of interest" description="Disordered" evidence="1">
    <location>
        <begin position="162"/>
        <end position="188"/>
    </location>
</feature>
<dbReference type="OrthoDB" id="2539702at2759"/>
<proteinExistence type="predicted"/>
<feature type="compositionally biased region" description="Basic residues" evidence="1">
    <location>
        <begin position="179"/>
        <end position="188"/>
    </location>
</feature>
<sequence>MAPACKTCTKTSHATQQCPDRHASNSQGVPKSRASPAATPAAATGSKSVPAAHASDRRTKKRRVEQDLAVQPAPSSNNDARPELSFNFPPLISTQAAPHLPPNQGTDFSQVEKSSEPPSPTPPSSAPMPPPVTPKTIMTRSKSIASPAPTSALLAHADALSRAQNLDPKTPTPTTMPTKKPKTKEHLPRTRKTLWTKMMSATKIPNVSFVAANVQSINEDCKRASLFSNLRSHNAEVFLLSETGRPSPERVAQWTQECQDLKFSAVFTPFNNTAILWKSDSVVITIDPESPPNTLRTSFSFPDRVTDATFRAGDSKVRVVSIYAPSSDKPDKKRFLSHLSNALRHAVRDDPSGPPALLVGCD</sequence>
<organism evidence="2 3">
    <name type="scientific">Microbotryum saponariae</name>
    <dbReference type="NCBI Taxonomy" id="289078"/>
    <lineage>
        <taxon>Eukaryota</taxon>
        <taxon>Fungi</taxon>
        <taxon>Dikarya</taxon>
        <taxon>Basidiomycota</taxon>
        <taxon>Pucciniomycotina</taxon>
        <taxon>Microbotryomycetes</taxon>
        <taxon>Microbotryales</taxon>
        <taxon>Microbotryaceae</taxon>
        <taxon>Microbotryum</taxon>
    </lineage>
</organism>
<reference evidence="3" key="1">
    <citation type="submission" date="2016-10" db="EMBL/GenBank/DDBJ databases">
        <authorList>
            <person name="Jeantristanb JTB J.-T."/>
            <person name="Ricardo R."/>
        </authorList>
    </citation>
    <scope>NUCLEOTIDE SEQUENCE [LARGE SCALE GENOMIC DNA]</scope>
</reference>
<dbReference type="EMBL" id="FMWP01000014">
    <property type="protein sequence ID" value="SCZ90986.1"/>
    <property type="molecule type" value="Genomic_DNA"/>
</dbReference>
<accession>A0A2X0KJ29</accession>
<gene>
    <name evidence="2" type="ORF">BZ3500_MVSOF-1268-A1-R1_CHR1-3G02449</name>
</gene>
<keyword evidence="3" id="KW-1185">Reference proteome</keyword>
<dbReference type="InterPro" id="IPR036691">
    <property type="entry name" value="Endo/exonu/phosph_ase_sf"/>
</dbReference>
<feature type="compositionally biased region" description="Pro residues" evidence="1">
    <location>
        <begin position="117"/>
        <end position="133"/>
    </location>
</feature>
<dbReference type="AlphaFoldDB" id="A0A2X0KJ29"/>
<evidence type="ECO:0000256" key="1">
    <source>
        <dbReference type="SAM" id="MobiDB-lite"/>
    </source>
</evidence>
<name>A0A2X0KJ29_9BASI</name>
<feature type="compositionally biased region" description="Low complexity" evidence="1">
    <location>
        <begin position="168"/>
        <end position="178"/>
    </location>
</feature>
<evidence type="ECO:0000313" key="3">
    <source>
        <dbReference type="Proteomes" id="UP000249723"/>
    </source>
</evidence>